<accession>M3D543</accession>
<evidence type="ECO:0000313" key="5">
    <source>
        <dbReference type="Proteomes" id="UP000030760"/>
    </source>
</evidence>
<evidence type="ECO:0000313" key="4">
    <source>
        <dbReference type="EMBL" id="EMF51287.1"/>
    </source>
</evidence>
<dbReference type="EMBL" id="KB405096">
    <property type="protein sequence ID" value="EMF51287.1"/>
    <property type="molecule type" value="Genomic_DNA"/>
</dbReference>
<dbReference type="SUPFAM" id="SSF51905">
    <property type="entry name" value="FAD/NAD(P)-binding domain"/>
    <property type="match status" value="1"/>
</dbReference>
<sequence>MASRAGGQVAEEQQVIVAGAGPTGLLNALGLAQQGVVVTVVERASALQDSPRAMVYHWATLDGLARLGVLDDAVRAGFRKQDYAYRVRRTGEIIEYGLSALEGKVQHPFNLHLGQGALAQVMLRHLETFENARVLWDHEVTELTQDREGVEVTVRDKSGDKVLRAPWLIGADGAGSKVRGEAGLGFDGMTWPERFVATNVRFPDDRPGWAQSTFYVDDVYGAIIAKIDESGAHGLWRYTYMEDDALPAESAAERLPEFLVNVFGEDVAQGTELVAISPYRMHQRSASAYRAGRVLLAGDAAHATNPTGGLGLTMGLFDSYVLNEALGAVIQGRVDADILDVYADLRRRAFLEKASPRASGNKQLLFHSSDPVKLDQDLEVFRRMSRDREFAAERLYFTKTLETPSLLAT</sequence>
<gene>
    <name evidence="4" type="ORF">SBD_6992</name>
</gene>
<dbReference type="Pfam" id="PF01494">
    <property type="entry name" value="FAD_binding_3"/>
    <property type="match status" value="1"/>
</dbReference>
<feature type="domain" description="FAD-binding" evidence="3">
    <location>
        <begin position="13"/>
        <end position="348"/>
    </location>
</feature>
<evidence type="ECO:0000256" key="1">
    <source>
        <dbReference type="ARBA" id="ARBA00023002"/>
    </source>
</evidence>
<keyword evidence="2" id="KW-0520">NAD</keyword>
<dbReference type="InterPro" id="IPR050631">
    <property type="entry name" value="PheA/TfdB_FAD_monoxygenase"/>
</dbReference>
<dbReference type="AlphaFoldDB" id="M3D543"/>
<dbReference type="GO" id="GO:0004497">
    <property type="term" value="F:monooxygenase activity"/>
    <property type="evidence" value="ECO:0007669"/>
    <property type="project" value="UniProtKB-KW"/>
</dbReference>
<dbReference type="Gene3D" id="3.30.70.2450">
    <property type="match status" value="1"/>
</dbReference>
<dbReference type="PRINTS" id="PR00420">
    <property type="entry name" value="RNGMNOXGNASE"/>
</dbReference>
<dbReference type="Proteomes" id="UP000030760">
    <property type="component" value="Unassembled WGS sequence"/>
</dbReference>
<evidence type="ECO:0000256" key="2">
    <source>
        <dbReference type="ARBA" id="ARBA00023027"/>
    </source>
</evidence>
<proteinExistence type="predicted"/>
<protein>
    <submittedName>
        <fullName evidence="4">Putative monooxygenase</fullName>
    </submittedName>
</protein>
<organism evidence="4 5">
    <name type="scientific">Streptomyces bottropensis ATCC 25435</name>
    <dbReference type="NCBI Taxonomy" id="1054862"/>
    <lineage>
        <taxon>Bacteria</taxon>
        <taxon>Bacillati</taxon>
        <taxon>Actinomycetota</taxon>
        <taxon>Actinomycetes</taxon>
        <taxon>Kitasatosporales</taxon>
        <taxon>Streptomycetaceae</taxon>
        <taxon>Streptomyces</taxon>
    </lineage>
</organism>
<keyword evidence="4" id="KW-0503">Monooxygenase</keyword>
<keyword evidence="1" id="KW-0560">Oxidoreductase</keyword>
<dbReference type="InterPro" id="IPR002938">
    <property type="entry name" value="FAD-bd"/>
</dbReference>
<dbReference type="PANTHER" id="PTHR43476">
    <property type="entry name" value="3-(3-HYDROXY-PHENYL)PROPIONATE/3-HYDROXYCINNAMIC ACID HYDROXYLASE"/>
    <property type="match status" value="1"/>
</dbReference>
<name>M3D543_9ACTN</name>
<dbReference type="GO" id="GO:0071949">
    <property type="term" value="F:FAD binding"/>
    <property type="evidence" value="ECO:0007669"/>
    <property type="project" value="InterPro"/>
</dbReference>
<evidence type="ECO:0000259" key="3">
    <source>
        <dbReference type="Pfam" id="PF01494"/>
    </source>
</evidence>
<reference evidence="5" key="1">
    <citation type="journal article" date="2013" name="Genome Announc.">
        <title>Draft Genome Sequence of Streptomyces bottropensis ATCC 25435, a Bottromycin-Producing Actinomycete.</title>
        <authorList>
            <person name="Zhang H."/>
            <person name="Zhou W."/>
            <person name="Zhuang Y."/>
            <person name="Liang X."/>
            <person name="Liu T."/>
        </authorList>
    </citation>
    <scope>NUCLEOTIDE SEQUENCE [LARGE SCALE GENOMIC DNA]</scope>
    <source>
        <strain evidence="5">ATCC 25435</strain>
    </source>
</reference>
<dbReference type="InterPro" id="IPR036188">
    <property type="entry name" value="FAD/NAD-bd_sf"/>
</dbReference>
<dbReference type="Gene3D" id="3.50.50.60">
    <property type="entry name" value="FAD/NAD(P)-binding domain"/>
    <property type="match status" value="1"/>
</dbReference>
<dbReference type="PANTHER" id="PTHR43476:SF4">
    <property type="entry name" value="BLR0106 PROTEIN"/>
    <property type="match status" value="1"/>
</dbReference>